<accession>A0A4Y2KDH8</accession>
<comment type="caution">
    <text evidence="1">The sequence shown here is derived from an EMBL/GenBank/DDBJ whole genome shotgun (WGS) entry which is preliminary data.</text>
</comment>
<evidence type="ECO:0000313" key="1">
    <source>
        <dbReference type="EMBL" id="GBM99815.1"/>
    </source>
</evidence>
<protein>
    <submittedName>
        <fullName evidence="1">Uncharacterized protein</fullName>
    </submittedName>
</protein>
<organism evidence="1 2">
    <name type="scientific">Araneus ventricosus</name>
    <name type="common">Orbweaver spider</name>
    <name type="synonym">Epeira ventricosa</name>
    <dbReference type="NCBI Taxonomy" id="182803"/>
    <lineage>
        <taxon>Eukaryota</taxon>
        <taxon>Metazoa</taxon>
        <taxon>Ecdysozoa</taxon>
        <taxon>Arthropoda</taxon>
        <taxon>Chelicerata</taxon>
        <taxon>Arachnida</taxon>
        <taxon>Araneae</taxon>
        <taxon>Araneomorphae</taxon>
        <taxon>Entelegynae</taxon>
        <taxon>Araneoidea</taxon>
        <taxon>Araneidae</taxon>
        <taxon>Araneus</taxon>
    </lineage>
</organism>
<feature type="non-terminal residue" evidence="1">
    <location>
        <position position="48"/>
    </location>
</feature>
<dbReference type="AlphaFoldDB" id="A0A4Y2KDH8"/>
<dbReference type="EMBL" id="BGPR01004450">
    <property type="protein sequence ID" value="GBM99815.1"/>
    <property type="molecule type" value="Genomic_DNA"/>
</dbReference>
<name>A0A4Y2KDH8_ARAVE</name>
<reference evidence="1 2" key="1">
    <citation type="journal article" date="2019" name="Sci. Rep.">
        <title>Orb-weaving spider Araneus ventricosus genome elucidates the spidroin gene catalogue.</title>
        <authorList>
            <person name="Kono N."/>
            <person name="Nakamura H."/>
            <person name="Ohtoshi R."/>
            <person name="Moran D.A.P."/>
            <person name="Shinohara A."/>
            <person name="Yoshida Y."/>
            <person name="Fujiwara M."/>
            <person name="Mori M."/>
            <person name="Tomita M."/>
            <person name="Arakawa K."/>
        </authorList>
    </citation>
    <scope>NUCLEOTIDE SEQUENCE [LARGE SCALE GENOMIC DNA]</scope>
</reference>
<gene>
    <name evidence="1" type="ORF">AVEN_121183_1</name>
</gene>
<dbReference type="Proteomes" id="UP000499080">
    <property type="component" value="Unassembled WGS sequence"/>
</dbReference>
<proteinExistence type="predicted"/>
<evidence type="ECO:0000313" key="2">
    <source>
        <dbReference type="Proteomes" id="UP000499080"/>
    </source>
</evidence>
<dbReference type="OrthoDB" id="549017at2759"/>
<dbReference type="AntiFam" id="ANF00012">
    <property type="entry name" value="tRNA translation"/>
</dbReference>
<sequence length="48" mass="5753">MFRPRRKISLKGALNTLGGIRTRNPRFRRPMPYPLGHEGFEWLRNFNP</sequence>
<keyword evidence="2" id="KW-1185">Reference proteome</keyword>